<dbReference type="OrthoDB" id="73680at2759"/>
<proteinExistence type="predicted"/>
<feature type="compositionally biased region" description="Polar residues" evidence="4">
    <location>
        <begin position="407"/>
        <end position="423"/>
    </location>
</feature>
<evidence type="ECO:0000256" key="1">
    <source>
        <dbReference type="ARBA" id="ARBA00022443"/>
    </source>
</evidence>
<accession>S2KBM5</accession>
<dbReference type="SMART" id="SM00233">
    <property type="entry name" value="PH"/>
    <property type="match status" value="1"/>
</dbReference>
<feature type="compositionally biased region" description="Low complexity" evidence="4">
    <location>
        <begin position="99"/>
        <end position="113"/>
    </location>
</feature>
<dbReference type="InterPro" id="IPR036028">
    <property type="entry name" value="SH3-like_dom_sf"/>
</dbReference>
<dbReference type="Proteomes" id="UP000014254">
    <property type="component" value="Unassembled WGS sequence"/>
</dbReference>
<dbReference type="Gene3D" id="1.10.150.50">
    <property type="entry name" value="Transcription Factor, Ets-1"/>
    <property type="match status" value="1"/>
</dbReference>
<dbReference type="SUPFAM" id="SSF47576">
    <property type="entry name" value="Calponin-homology domain, CH-domain"/>
    <property type="match status" value="1"/>
</dbReference>
<organism evidence="9 10">
    <name type="scientific">Mucor circinelloides f. circinelloides (strain 1006PhL)</name>
    <name type="common">Mucormycosis agent</name>
    <name type="synonym">Calyptromyces circinelloides</name>
    <dbReference type="NCBI Taxonomy" id="1220926"/>
    <lineage>
        <taxon>Eukaryota</taxon>
        <taxon>Fungi</taxon>
        <taxon>Fungi incertae sedis</taxon>
        <taxon>Mucoromycota</taxon>
        <taxon>Mucoromycotina</taxon>
        <taxon>Mucoromycetes</taxon>
        <taxon>Mucorales</taxon>
        <taxon>Mucorineae</taxon>
        <taxon>Mucoraceae</taxon>
        <taxon>Mucor</taxon>
    </lineage>
</organism>
<dbReference type="Pfam" id="PF00018">
    <property type="entry name" value="SH3_1"/>
    <property type="match status" value="1"/>
</dbReference>
<sequence length="860" mass="96584">MTNMIVYAIHNFEAENEDEINFQVGEPITVLEKDEKYLDGWWQGRNINGETGLFPMNYTSPEKPILQQQSTGTEHFEAEAPQHPTMTSPLPLPQLTSNSYMPSPHLSSRSSGSTIEDEIDDALSQLQSVTMTTTATTPDIIVNDKDTNKVESWDVDQVADWLKSVGLDSVSRNFIDQEISGDILLDLNIDALKELGITTFGKRYKIMQAITSLKEESSVEINKPTPNTSVSTSAISRPASRKSINSLKRSNSQNDSSSDILYQFPRKAPLPPSATSSSKSSDLMRPISPQSLSSSGVSRSNTFNTVSSGGTLKSREMSPDPKGFRSPRRVLSQKSQQTFDSIDKELSHSQISSAHTTTSHTASSIHNNNNSGISNTKNDWMSMSDVASTHSSAANNNNNNATMNVHPLNTPTASLSSSRQPMQISNAHKLSVSSFDDTSNLANRQSTTEAFQAPEHEGWLHKQSDKYKTWNKRWFVLKGSNLFYFKSPKDVRMKGIINLRGYKIIVDETIHAGKYCFKAQHDRERTFFFYTDTEESMRVWLKMLMKTTIARDFRAPVMSSNHIATVSLDVARRMRPRPPSVIMYKNQKQLKINNDPKMSMLEEEEESNFVPVDQQPTSPIPQYRQTRESGITMYQQHGEEEEEEIPQLPSHYPTQQQQQMHHQMMLKDEEEDLIDPQHRSLPLSSSLSVTSSISNSNSGDEWSSEQYINWINAYLPAGKKAIDLTSAFRNGDTLIQLLEAISHKEVRRPPIQKGGSMSVMMLDNIVAAFKFMGREGVEVDGRYTIKDVFGGNEEKIITMLDAIKTWADHTYPMNTTAIKNDMMSPPPTKKSDTSVLIGKDSGWRGSAMMDNRHTFSDDGF</sequence>
<evidence type="ECO:0008006" key="11">
    <source>
        <dbReference type="Google" id="ProtNLM"/>
    </source>
</evidence>
<evidence type="ECO:0000259" key="6">
    <source>
        <dbReference type="PROSITE" id="PS50003"/>
    </source>
</evidence>
<dbReference type="SMART" id="SM00454">
    <property type="entry name" value="SAM"/>
    <property type="match status" value="1"/>
</dbReference>
<dbReference type="InterPro" id="IPR001660">
    <property type="entry name" value="SAM"/>
</dbReference>
<dbReference type="SMART" id="SM00326">
    <property type="entry name" value="SH3"/>
    <property type="match status" value="1"/>
</dbReference>
<name>S2KBM5_MUCC1</name>
<dbReference type="AlphaFoldDB" id="S2KBM5"/>
<evidence type="ECO:0000256" key="2">
    <source>
        <dbReference type="ARBA" id="ARBA00022658"/>
    </source>
</evidence>
<evidence type="ECO:0000256" key="4">
    <source>
        <dbReference type="SAM" id="MobiDB-lite"/>
    </source>
</evidence>
<dbReference type="InterPro" id="IPR001849">
    <property type="entry name" value="PH_domain"/>
</dbReference>
<dbReference type="Pfam" id="PF07647">
    <property type="entry name" value="SAM_2"/>
    <property type="match status" value="1"/>
</dbReference>
<keyword evidence="2" id="KW-0344">Guanine-nucleotide releasing factor</keyword>
<dbReference type="SUPFAM" id="SSF50729">
    <property type="entry name" value="PH domain-like"/>
    <property type="match status" value="1"/>
</dbReference>
<evidence type="ECO:0000313" key="10">
    <source>
        <dbReference type="Proteomes" id="UP000014254"/>
    </source>
</evidence>
<dbReference type="PANTHER" id="PTHR12752">
    <property type="entry name" value="PHOSPHOINOSITOL 3-PHOSPHATE-BINDING PROTEIN"/>
    <property type="match status" value="1"/>
</dbReference>
<evidence type="ECO:0000256" key="3">
    <source>
        <dbReference type="PROSITE-ProRule" id="PRU00192"/>
    </source>
</evidence>
<feature type="compositionally biased region" description="Polar residues" evidence="4">
    <location>
        <begin position="224"/>
        <end position="235"/>
    </location>
</feature>
<evidence type="ECO:0000313" key="9">
    <source>
        <dbReference type="EMBL" id="EPB89725.1"/>
    </source>
</evidence>
<feature type="compositionally biased region" description="Low complexity" evidence="4">
    <location>
        <begin position="348"/>
        <end position="375"/>
    </location>
</feature>
<dbReference type="PROSITE" id="PS50003">
    <property type="entry name" value="PH_DOMAIN"/>
    <property type="match status" value="1"/>
</dbReference>
<dbReference type="Gene3D" id="2.30.30.40">
    <property type="entry name" value="SH3 Domains"/>
    <property type="match status" value="1"/>
</dbReference>
<feature type="compositionally biased region" description="Polar residues" evidence="4">
    <location>
        <begin position="376"/>
        <end position="392"/>
    </location>
</feature>
<dbReference type="eggNOG" id="ENOG502RAFH">
    <property type="taxonomic scope" value="Eukaryota"/>
</dbReference>
<feature type="compositionally biased region" description="Polar residues" evidence="4">
    <location>
        <begin position="242"/>
        <end position="260"/>
    </location>
</feature>
<reference evidence="10" key="1">
    <citation type="submission" date="2013-05" db="EMBL/GenBank/DDBJ databases">
        <title>The Genome sequence of Mucor circinelloides f. circinelloides 1006PhL.</title>
        <authorList>
            <consortium name="The Broad Institute Genomics Platform"/>
            <person name="Cuomo C."/>
            <person name="Earl A."/>
            <person name="Findley K."/>
            <person name="Lee S.C."/>
            <person name="Walker B."/>
            <person name="Young S."/>
            <person name="Zeng Q."/>
            <person name="Gargeya S."/>
            <person name="Fitzgerald M."/>
            <person name="Haas B."/>
            <person name="Abouelleil A."/>
            <person name="Allen A.W."/>
            <person name="Alvarado L."/>
            <person name="Arachchi H.M."/>
            <person name="Berlin A.M."/>
            <person name="Chapman S.B."/>
            <person name="Gainer-Dewar J."/>
            <person name="Goldberg J."/>
            <person name="Griggs A."/>
            <person name="Gujja S."/>
            <person name="Hansen M."/>
            <person name="Howarth C."/>
            <person name="Imamovic A."/>
            <person name="Ireland A."/>
            <person name="Larimer J."/>
            <person name="McCowan C."/>
            <person name="Murphy C."/>
            <person name="Pearson M."/>
            <person name="Poon T.W."/>
            <person name="Priest M."/>
            <person name="Roberts A."/>
            <person name="Saif S."/>
            <person name="Shea T."/>
            <person name="Sisk P."/>
            <person name="Sykes S."/>
            <person name="Wortman J."/>
            <person name="Nusbaum C."/>
            <person name="Birren B."/>
        </authorList>
    </citation>
    <scope>NUCLEOTIDE SEQUENCE [LARGE SCALE GENOMIC DNA]</scope>
    <source>
        <strain evidence="10">1006PhL</strain>
    </source>
</reference>
<dbReference type="InterPro" id="IPR036872">
    <property type="entry name" value="CH_dom_sf"/>
</dbReference>
<keyword evidence="1 3" id="KW-0728">SH3 domain</keyword>
<dbReference type="Pfam" id="PF00169">
    <property type="entry name" value="PH"/>
    <property type="match status" value="1"/>
</dbReference>
<dbReference type="InParanoid" id="S2KBM5"/>
<dbReference type="InterPro" id="IPR001715">
    <property type="entry name" value="CH_dom"/>
</dbReference>
<dbReference type="InterPro" id="IPR013761">
    <property type="entry name" value="SAM/pointed_sf"/>
</dbReference>
<protein>
    <recommendedName>
        <fullName evidence="11">Polar growth protein</fullName>
    </recommendedName>
</protein>
<dbReference type="OMA" id="FGDGWWE"/>
<dbReference type="InterPro" id="IPR011993">
    <property type="entry name" value="PH-like_dom_sf"/>
</dbReference>
<dbReference type="Gene3D" id="1.10.418.10">
    <property type="entry name" value="Calponin-like domain"/>
    <property type="match status" value="1"/>
</dbReference>
<dbReference type="FunCoup" id="S2KBM5">
    <property type="interactions" value="90"/>
</dbReference>
<keyword evidence="10" id="KW-1185">Reference proteome</keyword>
<dbReference type="GO" id="GO:0005085">
    <property type="term" value="F:guanyl-nucleotide exchange factor activity"/>
    <property type="evidence" value="ECO:0007669"/>
    <property type="project" value="UniProtKB-KW"/>
</dbReference>
<dbReference type="Pfam" id="PF00307">
    <property type="entry name" value="CH"/>
    <property type="match status" value="1"/>
</dbReference>
<evidence type="ECO:0000259" key="7">
    <source>
        <dbReference type="PROSITE" id="PS50021"/>
    </source>
</evidence>
<dbReference type="SUPFAM" id="SSF47769">
    <property type="entry name" value="SAM/Pointed domain"/>
    <property type="match status" value="1"/>
</dbReference>
<dbReference type="PROSITE" id="PS50021">
    <property type="entry name" value="CH"/>
    <property type="match status" value="1"/>
</dbReference>
<gene>
    <name evidence="9" type="ORF">HMPREF1544_03388</name>
</gene>
<dbReference type="PRINTS" id="PR00452">
    <property type="entry name" value="SH3DOMAIN"/>
</dbReference>
<feature type="compositionally biased region" description="Polar residues" evidence="4">
    <location>
        <begin position="288"/>
        <end position="311"/>
    </location>
</feature>
<dbReference type="Gene3D" id="2.30.29.30">
    <property type="entry name" value="Pleckstrin-homology domain (PH domain)/Phosphotyrosine-binding domain (PTB)"/>
    <property type="match status" value="1"/>
</dbReference>
<dbReference type="FunFam" id="2.30.29.30:FF:000286">
    <property type="entry name" value="PH-protein kinase domain containing protein"/>
    <property type="match status" value="1"/>
</dbReference>
<feature type="domain" description="SAM" evidence="8">
    <location>
        <begin position="153"/>
        <end position="216"/>
    </location>
</feature>
<dbReference type="PROSITE" id="PS50002">
    <property type="entry name" value="SH3"/>
    <property type="match status" value="1"/>
</dbReference>
<evidence type="ECO:0000259" key="8">
    <source>
        <dbReference type="PROSITE" id="PS50105"/>
    </source>
</evidence>
<dbReference type="STRING" id="1220926.S2KBM5"/>
<dbReference type="SUPFAM" id="SSF50044">
    <property type="entry name" value="SH3-domain"/>
    <property type="match status" value="1"/>
</dbReference>
<evidence type="ECO:0000259" key="5">
    <source>
        <dbReference type="PROSITE" id="PS50002"/>
    </source>
</evidence>
<dbReference type="CDD" id="cd09535">
    <property type="entry name" value="SAM_BOI-like_fungal"/>
    <property type="match status" value="1"/>
</dbReference>
<feature type="domain" description="PH" evidence="6">
    <location>
        <begin position="453"/>
        <end position="549"/>
    </location>
</feature>
<feature type="region of interest" description="Disordered" evidence="4">
    <location>
        <begin position="95"/>
        <end position="115"/>
    </location>
</feature>
<dbReference type="InterPro" id="IPR001452">
    <property type="entry name" value="SH3_domain"/>
</dbReference>
<dbReference type="EMBL" id="KE123930">
    <property type="protein sequence ID" value="EPB89725.1"/>
    <property type="molecule type" value="Genomic_DNA"/>
</dbReference>
<dbReference type="CDD" id="cd00014">
    <property type="entry name" value="CH_SF"/>
    <property type="match status" value="1"/>
</dbReference>
<dbReference type="PROSITE" id="PS50105">
    <property type="entry name" value="SAM_DOMAIN"/>
    <property type="match status" value="1"/>
</dbReference>
<feature type="compositionally biased region" description="Basic and acidic residues" evidence="4">
    <location>
        <begin position="313"/>
        <end position="323"/>
    </location>
</feature>
<feature type="region of interest" description="Disordered" evidence="4">
    <location>
        <begin position="215"/>
        <end position="423"/>
    </location>
</feature>
<dbReference type="CDD" id="cd00174">
    <property type="entry name" value="SH3"/>
    <property type="match status" value="1"/>
</dbReference>
<feature type="domain" description="Calponin-homology (CH)" evidence="7">
    <location>
        <begin position="701"/>
        <end position="808"/>
    </location>
</feature>
<dbReference type="PANTHER" id="PTHR12752:SF9">
    <property type="entry name" value="KRAMER, ISOFORM I"/>
    <property type="match status" value="1"/>
</dbReference>
<feature type="domain" description="SH3" evidence="5">
    <location>
        <begin position="1"/>
        <end position="64"/>
    </location>
</feature>
<dbReference type="VEuPathDB" id="FungiDB:HMPREF1544_03388"/>